<evidence type="ECO:0000256" key="3">
    <source>
        <dbReference type="ARBA" id="ARBA00022989"/>
    </source>
</evidence>
<feature type="transmembrane region" description="Helical" evidence="5">
    <location>
        <begin position="6"/>
        <end position="26"/>
    </location>
</feature>
<dbReference type="KEGG" id="niy:FQ775_02200"/>
<sequence length="344" mass="35708">MPSFAGFPVWLNVVAFAVSAGAVWIAGTRLSYYVDAISRHTGLGQAVLGVFLLGGITSLPEIAVAGTASFGGNAPLAVNNLLGGFSMQVAVLAVADLAMRQHALTFAVPNPIVLLQGALGILLVALVCFGIAVGDIAILGAGAWTWGVFALFLFAIRLIARSERQPSWQVVGQPPGPEIGQTETAAEHSLRHAVIGTAVAAAVILCAGYVLSESGEALAEQTGLGSSFFGAVFVAISTSLPEVSTVLAAVRLRRYVMAVSDIFGTNLFDLAVIFLVDLFYFGGPVLNEVGQFSIVAGLIGILVTGLYLVGLIERRNPLVFGIGLDTIAVVVTYLGGIGFLYTLR</sequence>
<feature type="domain" description="Sodium/calcium exchanger membrane region" evidence="6">
    <location>
        <begin position="13"/>
        <end position="158"/>
    </location>
</feature>
<dbReference type="GO" id="GO:0055085">
    <property type="term" value="P:transmembrane transport"/>
    <property type="evidence" value="ECO:0007669"/>
    <property type="project" value="InterPro"/>
</dbReference>
<feature type="transmembrane region" description="Helical" evidence="5">
    <location>
        <begin position="193"/>
        <end position="212"/>
    </location>
</feature>
<organism evidence="7 8">
    <name type="scientific">Nitratireductor mangrovi</name>
    <dbReference type="NCBI Taxonomy" id="2599600"/>
    <lineage>
        <taxon>Bacteria</taxon>
        <taxon>Pseudomonadati</taxon>
        <taxon>Pseudomonadota</taxon>
        <taxon>Alphaproteobacteria</taxon>
        <taxon>Hyphomicrobiales</taxon>
        <taxon>Phyllobacteriaceae</taxon>
        <taxon>Nitratireductor</taxon>
    </lineage>
</organism>
<dbReference type="Gene3D" id="1.20.1420.30">
    <property type="entry name" value="NCX, central ion-binding region"/>
    <property type="match status" value="1"/>
</dbReference>
<dbReference type="EMBL" id="CP042301">
    <property type="protein sequence ID" value="QDY99275.1"/>
    <property type="molecule type" value="Genomic_DNA"/>
</dbReference>
<keyword evidence="8" id="KW-1185">Reference proteome</keyword>
<protein>
    <submittedName>
        <fullName evidence="7">Sodium:calcium antiporter</fullName>
    </submittedName>
</protein>
<feature type="transmembrane region" description="Helical" evidence="5">
    <location>
        <begin position="224"/>
        <end position="250"/>
    </location>
</feature>
<evidence type="ECO:0000256" key="5">
    <source>
        <dbReference type="SAM" id="Phobius"/>
    </source>
</evidence>
<dbReference type="Pfam" id="PF01699">
    <property type="entry name" value="Na_Ca_ex"/>
    <property type="match status" value="2"/>
</dbReference>
<feature type="transmembrane region" description="Helical" evidence="5">
    <location>
        <begin position="47"/>
        <end position="70"/>
    </location>
</feature>
<comment type="subcellular location">
    <subcellularLocation>
        <location evidence="1">Membrane</location>
        <topology evidence="1">Multi-pass membrane protein</topology>
    </subcellularLocation>
</comment>
<accession>A0A5B8KUI4</accession>
<evidence type="ECO:0000313" key="8">
    <source>
        <dbReference type="Proteomes" id="UP000321389"/>
    </source>
</evidence>
<name>A0A5B8KUI4_9HYPH</name>
<feature type="transmembrane region" description="Helical" evidence="5">
    <location>
        <begin position="76"/>
        <end position="99"/>
    </location>
</feature>
<feature type="transmembrane region" description="Helical" evidence="5">
    <location>
        <begin position="318"/>
        <end position="341"/>
    </location>
</feature>
<feature type="transmembrane region" description="Helical" evidence="5">
    <location>
        <begin position="138"/>
        <end position="160"/>
    </location>
</feature>
<dbReference type="RefSeq" id="WP_146297925.1">
    <property type="nucleotide sequence ID" value="NZ_CP042301.2"/>
</dbReference>
<keyword evidence="4 5" id="KW-0472">Membrane</keyword>
<dbReference type="InterPro" id="IPR004837">
    <property type="entry name" value="NaCa_Exmemb"/>
</dbReference>
<reference evidence="7" key="1">
    <citation type="submission" date="2020-04" db="EMBL/GenBank/DDBJ databases">
        <title>Nitratireductor sp. nov. isolated from mangrove soil.</title>
        <authorList>
            <person name="Ye Y."/>
        </authorList>
    </citation>
    <scope>NUCLEOTIDE SEQUENCE</scope>
    <source>
        <strain evidence="7">SY7</strain>
    </source>
</reference>
<evidence type="ECO:0000256" key="1">
    <source>
        <dbReference type="ARBA" id="ARBA00004141"/>
    </source>
</evidence>
<dbReference type="InterPro" id="IPR044880">
    <property type="entry name" value="NCX_ion-bd_dom_sf"/>
</dbReference>
<proteinExistence type="predicted"/>
<dbReference type="Proteomes" id="UP000321389">
    <property type="component" value="Chromosome"/>
</dbReference>
<evidence type="ECO:0000256" key="4">
    <source>
        <dbReference type="ARBA" id="ARBA00023136"/>
    </source>
</evidence>
<feature type="transmembrane region" description="Helical" evidence="5">
    <location>
        <begin position="289"/>
        <end position="311"/>
    </location>
</feature>
<evidence type="ECO:0000259" key="6">
    <source>
        <dbReference type="Pfam" id="PF01699"/>
    </source>
</evidence>
<keyword evidence="2 5" id="KW-0812">Transmembrane</keyword>
<keyword evidence="3 5" id="KW-1133">Transmembrane helix</keyword>
<evidence type="ECO:0000256" key="2">
    <source>
        <dbReference type="ARBA" id="ARBA00022692"/>
    </source>
</evidence>
<evidence type="ECO:0000313" key="7">
    <source>
        <dbReference type="EMBL" id="QDY99275.1"/>
    </source>
</evidence>
<feature type="domain" description="Sodium/calcium exchanger membrane region" evidence="6">
    <location>
        <begin position="193"/>
        <end position="312"/>
    </location>
</feature>
<feature type="transmembrane region" description="Helical" evidence="5">
    <location>
        <begin position="262"/>
        <end position="283"/>
    </location>
</feature>
<feature type="transmembrane region" description="Helical" evidence="5">
    <location>
        <begin position="111"/>
        <end position="132"/>
    </location>
</feature>
<dbReference type="OrthoDB" id="153124at2"/>
<gene>
    <name evidence="7" type="ORF">FQ775_02200</name>
</gene>
<dbReference type="AlphaFoldDB" id="A0A5B8KUI4"/>
<dbReference type="GO" id="GO:0016020">
    <property type="term" value="C:membrane"/>
    <property type="evidence" value="ECO:0007669"/>
    <property type="project" value="UniProtKB-SubCell"/>
</dbReference>